<gene>
    <name evidence="1" type="ORF">LEP1GSC063_2591</name>
</gene>
<dbReference type="AlphaFoldDB" id="M6JCU5"/>
<evidence type="ECO:0000313" key="2">
    <source>
        <dbReference type="Proteomes" id="UP000012106"/>
    </source>
</evidence>
<sequence length="46" mass="5499">MRGGKMPIYFHKFFSDSITLVKRDYVTLRERKNAPKRFLALLLLKV</sequence>
<name>M6JCU5_9LEPT</name>
<proteinExistence type="predicted"/>
<protein>
    <submittedName>
        <fullName evidence="1">Uncharacterized protein</fullName>
    </submittedName>
</protein>
<comment type="caution">
    <text evidence="1">The sequence shown here is derived from an EMBL/GenBank/DDBJ whole genome shotgun (WGS) entry which is preliminary data.</text>
</comment>
<reference evidence="1 2" key="1">
    <citation type="submission" date="2013-01" db="EMBL/GenBank/DDBJ databases">
        <authorList>
            <person name="Harkins D.M."/>
            <person name="Durkin A.S."/>
            <person name="Brinkac L.M."/>
            <person name="Haft D.H."/>
            <person name="Selengut J.D."/>
            <person name="Sanka R."/>
            <person name="DePew J."/>
            <person name="Purushe J."/>
            <person name="Hartskeerl R.A."/>
            <person name="Ahmed A."/>
            <person name="van der Linden H."/>
            <person name="Goris M.G.A."/>
            <person name="Vinetz J.M."/>
            <person name="Sutton G.G."/>
            <person name="Nierman W.C."/>
            <person name="Fouts D.E."/>
        </authorList>
    </citation>
    <scope>NUCLEOTIDE SEQUENCE [LARGE SCALE GENOMIC DNA]</scope>
    <source>
        <strain evidence="1 2">MAVJ 401</strain>
    </source>
</reference>
<organism evidence="1 2">
    <name type="scientific">Leptospira santarosai serovar Arenal str. MAVJ 401</name>
    <dbReference type="NCBI Taxonomy" id="1049976"/>
    <lineage>
        <taxon>Bacteria</taxon>
        <taxon>Pseudomonadati</taxon>
        <taxon>Spirochaetota</taxon>
        <taxon>Spirochaetia</taxon>
        <taxon>Leptospirales</taxon>
        <taxon>Leptospiraceae</taxon>
        <taxon>Leptospira</taxon>
    </lineage>
</organism>
<dbReference type="Proteomes" id="UP000012106">
    <property type="component" value="Unassembled WGS sequence"/>
</dbReference>
<dbReference type="EMBL" id="AHMU02000086">
    <property type="protein sequence ID" value="EMN19436.1"/>
    <property type="molecule type" value="Genomic_DNA"/>
</dbReference>
<accession>M6JCU5</accession>
<evidence type="ECO:0000313" key="1">
    <source>
        <dbReference type="EMBL" id="EMN19436.1"/>
    </source>
</evidence>